<comment type="caution">
    <text evidence="1">The sequence shown here is derived from an EMBL/GenBank/DDBJ whole genome shotgun (WGS) entry which is preliminary data.</text>
</comment>
<accession>A0A6B2LXT5</accession>
<sequence>MKRGIHRLFGGLVATCIWIFGFGIVNAQTVDIGDFLILDSGKTWEMEGKGSLTFSGVVLAPDVIFDITTSEGSVLHGSPTQKMILEGWGQAQYSIFTMSFSVVQTLELRLDSTGLYVHSRIGAIYLNGVLQDEDQEVYNTPAKILPRMITVGNTYYFTADLSTGEVPDAVEVDSIEVVDTSLGPVETIKLRLFSGGEQPFILWLGRNVGTVKVQIDTTSGGDPLGLFAILTDTNVPWATAGVDALWSATVNTGDGWREAEGLGSFWVPDTDSPWIGHHGFAWAYCDGDLTNLWLYLPGAGWFWTSSEFYPFMYSDSRGEILYYFDLEGSRIFWSFILNDYLDLAVSGS</sequence>
<proteinExistence type="predicted"/>
<organism evidence="1 2">
    <name type="scientific">Oceanipulchritudo coccoides</name>
    <dbReference type="NCBI Taxonomy" id="2706888"/>
    <lineage>
        <taxon>Bacteria</taxon>
        <taxon>Pseudomonadati</taxon>
        <taxon>Verrucomicrobiota</taxon>
        <taxon>Opitutia</taxon>
        <taxon>Puniceicoccales</taxon>
        <taxon>Oceanipulchritudinaceae</taxon>
        <taxon>Oceanipulchritudo</taxon>
    </lineage>
</organism>
<dbReference type="Proteomes" id="UP000478417">
    <property type="component" value="Unassembled WGS sequence"/>
</dbReference>
<keyword evidence="2" id="KW-1185">Reference proteome</keyword>
<gene>
    <name evidence="1" type="ORF">G0Q06_03140</name>
</gene>
<dbReference type="RefSeq" id="WP_163962377.1">
    <property type="nucleotide sequence ID" value="NZ_JAAGNX010000001.1"/>
</dbReference>
<evidence type="ECO:0000313" key="1">
    <source>
        <dbReference type="EMBL" id="NDV61438.1"/>
    </source>
</evidence>
<protein>
    <submittedName>
        <fullName evidence="1">Uncharacterized protein</fullName>
    </submittedName>
</protein>
<dbReference type="AlphaFoldDB" id="A0A6B2LXT5"/>
<name>A0A6B2LXT5_9BACT</name>
<reference evidence="1 2" key="1">
    <citation type="submission" date="2020-02" db="EMBL/GenBank/DDBJ databases">
        <title>Albibacoteraceae fam. nov., the first described family within the subdivision 4 Verrucomicrobia.</title>
        <authorList>
            <person name="Xi F."/>
        </authorList>
    </citation>
    <scope>NUCLEOTIDE SEQUENCE [LARGE SCALE GENOMIC DNA]</scope>
    <source>
        <strain evidence="1 2">CK1056</strain>
    </source>
</reference>
<evidence type="ECO:0000313" key="2">
    <source>
        <dbReference type="Proteomes" id="UP000478417"/>
    </source>
</evidence>
<dbReference type="EMBL" id="JAAGNX010000001">
    <property type="protein sequence ID" value="NDV61438.1"/>
    <property type="molecule type" value="Genomic_DNA"/>
</dbReference>